<dbReference type="RefSeq" id="WP_090852732.1">
    <property type="nucleotide sequence ID" value="NZ_FNJU01000003.1"/>
</dbReference>
<protein>
    <submittedName>
        <fullName evidence="1">Spore coat protein D</fullName>
    </submittedName>
</protein>
<dbReference type="EMBL" id="FNJU01000003">
    <property type="protein sequence ID" value="SDP53838.1"/>
    <property type="molecule type" value="Genomic_DNA"/>
</dbReference>
<reference evidence="2" key="1">
    <citation type="submission" date="2016-10" db="EMBL/GenBank/DDBJ databases">
        <authorList>
            <person name="Varghese N."/>
            <person name="Submissions S."/>
        </authorList>
    </citation>
    <scope>NUCLEOTIDE SEQUENCE [LARGE SCALE GENOMIC DNA]</scope>
    <source>
        <strain evidence="2">IBRC-M10078</strain>
    </source>
</reference>
<keyword evidence="2" id="KW-1185">Reference proteome</keyword>
<gene>
    <name evidence="1" type="ORF">SAMN05216565_103550</name>
</gene>
<name>A0A1H0TJS7_9BACI</name>
<dbReference type="Pfam" id="PF11122">
    <property type="entry name" value="Spore-coat_CotD"/>
    <property type="match status" value="1"/>
</dbReference>
<dbReference type="OrthoDB" id="2455195at2"/>
<evidence type="ECO:0000313" key="1">
    <source>
        <dbReference type="EMBL" id="SDP53838.1"/>
    </source>
</evidence>
<accession>A0A1H0TJS7</accession>
<keyword evidence="1" id="KW-0167">Capsid protein</keyword>
<dbReference type="InterPro" id="IPR020108">
    <property type="entry name" value="Spore_coat_CotD"/>
</dbReference>
<evidence type="ECO:0000313" key="2">
    <source>
        <dbReference type="Proteomes" id="UP000199159"/>
    </source>
</evidence>
<dbReference type="AlphaFoldDB" id="A0A1H0TJS7"/>
<sequence>MHFRPNVLPPIVYPTKCCVQNTYQKTIVPHIHPTHTQNVNHHKYDHLHYYPHTESFANEVASQHFNCGATPPAGMLPTAAPVPPNAPIAPTPYFES</sequence>
<keyword evidence="1" id="KW-0946">Virion</keyword>
<dbReference type="Proteomes" id="UP000199159">
    <property type="component" value="Unassembled WGS sequence"/>
</dbReference>
<proteinExistence type="predicted"/>
<organism evidence="1 2">
    <name type="scientific">Litchfieldia salsa</name>
    <dbReference type="NCBI Taxonomy" id="930152"/>
    <lineage>
        <taxon>Bacteria</taxon>
        <taxon>Bacillati</taxon>
        <taxon>Bacillota</taxon>
        <taxon>Bacilli</taxon>
        <taxon>Bacillales</taxon>
        <taxon>Bacillaceae</taxon>
        <taxon>Litchfieldia</taxon>
    </lineage>
</organism>
<dbReference type="STRING" id="930152.SAMN05216565_103550"/>